<dbReference type="Proteomes" id="UP001050975">
    <property type="component" value="Unassembled WGS sequence"/>
</dbReference>
<protein>
    <recommendedName>
        <fullName evidence="2">Ice-binding protein C-terminal domain-containing protein</fullName>
    </recommendedName>
</protein>
<keyword evidence="4" id="KW-1185">Reference proteome</keyword>
<dbReference type="AlphaFoldDB" id="A0AAV3X5Y7"/>
<dbReference type="Pfam" id="PF07589">
    <property type="entry name" value="PEP-CTERM"/>
    <property type="match status" value="1"/>
</dbReference>
<dbReference type="EMBL" id="BLAY01000003">
    <property type="protein sequence ID" value="GET35617.1"/>
    <property type="molecule type" value="Genomic_DNA"/>
</dbReference>
<dbReference type="RefSeq" id="WP_226573573.1">
    <property type="nucleotide sequence ID" value="NZ_BLAY01000003.1"/>
</dbReference>
<evidence type="ECO:0000313" key="4">
    <source>
        <dbReference type="Proteomes" id="UP001050975"/>
    </source>
</evidence>
<keyword evidence="1" id="KW-0732">Signal</keyword>
<dbReference type="NCBIfam" id="TIGR02595">
    <property type="entry name" value="PEP_CTERM"/>
    <property type="match status" value="1"/>
</dbReference>
<sequence length="223" mass="23734">MKKLTAFASIAAIATILGLSPSVSAVNLLDDPGFEVEDPTVWEINGGVYRVSDSLFLRSGNFGAVISADNGSIIQNLIVPAANQLKFGAYVRLFTGYPAGNFDQTQITLGVASANRFQTAGFDPNALINSFSYNSDLQLYQTDWILLESVLDVADLAGQTALLNINFQNTTDTNTFVAVDDAFVETVEEPSTSVPEPSSVLGLLALGGFAAASLRKQKLVTKE</sequence>
<name>A0AAV3X5Y7_9CYAN</name>
<evidence type="ECO:0000259" key="2">
    <source>
        <dbReference type="Pfam" id="PF07589"/>
    </source>
</evidence>
<organism evidence="3 4">
    <name type="scientific">Microseira wollei NIES-4236</name>
    <dbReference type="NCBI Taxonomy" id="2530354"/>
    <lineage>
        <taxon>Bacteria</taxon>
        <taxon>Bacillati</taxon>
        <taxon>Cyanobacteriota</taxon>
        <taxon>Cyanophyceae</taxon>
        <taxon>Oscillatoriophycideae</taxon>
        <taxon>Aerosakkonematales</taxon>
        <taxon>Aerosakkonemataceae</taxon>
        <taxon>Microseira</taxon>
    </lineage>
</organism>
<evidence type="ECO:0000313" key="3">
    <source>
        <dbReference type="EMBL" id="GET35617.1"/>
    </source>
</evidence>
<feature type="signal peptide" evidence="1">
    <location>
        <begin position="1"/>
        <end position="25"/>
    </location>
</feature>
<dbReference type="InterPro" id="IPR013424">
    <property type="entry name" value="Ice-binding_C"/>
</dbReference>
<feature type="domain" description="Ice-binding protein C-terminal" evidence="2">
    <location>
        <begin position="193"/>
        <end position="216"/>
    </location>
</feature>
<reference evidence="3" key="1">
    <citation type="submission" date="2019-10" db="EMBL/GenBank/DDBJ databases">
        <title>Draft genome sequece of Microseira wollei NIES-4236.</title>
        <authorList>
            <person name="Yamaguchi H."/>
            <person name="Suzuki S."/>
            <person name="Kawachi M."/>
        </authorList>
    </citation>
    <scope>NUCLEOTIDE SEQUENCE</scope>
    <source>
        <strain evidence="3">NIES-4236</strain>
    </source>
</reference>
<gene>
    <name evidence="3" type="ORF">MiSe_03590</name>
</gene>
<feature type="chain" id="PRO_5043842367" description="Ice-binding protein C-terminal domain-containing protein" evidence="1">
    <location>
        <begin position="26"/>
        <end position="223"/>
    </location>
</feature>
<evidence type="ECO:0000256" key="1">
    <source>
        <dbReference type="SAM" id="SignalP"/>
    </source>
</evidence>
<dbReference type="Gene3D" id="2.60.120.260">
    <property type="entry name" value="Galactose-binding domain-like"/>
    <property type="match status" value="1"/>
</dbReference>
<accession>A0AAV3X5Y7</accession>
<comment type="caution">
    <text evidence="3">The sequence shown here is derived from an EMBL/GenBank/DDBJ whole genome shotgun (WGS) entry which is preliminary data.</text>
</comment>
<proteinExistence type="predicted"/>